<dbReference type="InterPro" id="IPR008258">
    <property type="entry name" value="Transglycosylase_SLT_dom_1"/>
</dbReference>
<dbReference type="GO" id="GO:0016798">
    <property type="term" value="F:hydrolase activity, acting on glycosyl bonds"/>
    <property type="evidence" value="ECO:0007669"/>
    <property type="project" value="UniProtKB-KW"/>
</dbReference>
<organism evidence="3 4">
    <name type="scientific">Thermobacillus xylanilyticus</name>
    <dbReference type="NCBI Taxonomy" id="76633"/>
    <lineage>
        <taxon>Bacteria</taxon>
        <taxon>Bacillati</taxon>
        <taxon>Bacillota</taxon>
        <taxon>Bacilli</taxon>
        <taxon>Bacillales</taxon>
        <taxon>Paenibacillaceae</taxon>
        <taxon>Thermobacillus</taxon>
    </lineage>
</organism>
<feature type="domain" description="Transglycosylase SLT" evidence="2">
    <location>
        <begin position="110"/>
        <end position="205"/>
    </location>
</feature>
<sequence>MSTVFEPQSIGIDPRTFSALLRLQLASYADSSGRTDSGYGSLFETLLGGLLTGGSAMTSAIGYGSGLINYPASLYSGTLYSENLMPMLIRLQNASSGGSVGGAESLYDPLIRQSAERYGIDPALVKAVVRTESSFNPRAVSRAGAKGLMQLMDATARSLGVADPFDPAQNVAGGTRYLAWLLGKYDGNVKAALAAYNAGPGRVDRLGILTDEAFDEKRSLLPEETQHYVAKVLDAFERYRASHG</sequence>
<keyword evidence="4" id="KW-1185">Reference proteome</keyword>
<reference evidence="3 4" key="1">
    <citation type="submission" date="2021-04" db="EMBL/GenBank/DDBJ databases">
        <authorList>
            <person name="Rakotoarivonina H."/>
        </authorList>
    </citation>
    <scope>NUCLEOTIDE SEQUENCE [LARGE SCALE GENOMIC DNA]</scope>
    <source>
        <strain evidence="3 4">XE</strain>
    </source>
</reference>
<accession>A0ABM8V2N3</accession>
<gene>
    <name evidence="3" type="primary">txxe 1539-yjbJ</name>
    <name evidence="3" type="ORF">TXXE_07025</name>
</gene>
<keyword evidence="3" id="KW-0378">Hydrolase</keyword>
<comment type="caution">
    <text evidence="3">The sequence shown here is derived from an EMBL/GenBank/DDBJ whole genome shotgun (WGS) entry which is preliminary data.</text>
</comment>
<dbReference type="InterPro" id="IPR023346">
    <property type="entry name" value="Lysozyme-like_dom_sf"/>
</dbReference>
<dbReference type="Gene3D" id="1.10.530.10">
    <property type="match status" value="1"/>
</dbReference>
<name>A0ABM8V2N3_THEXY</name>
<evidence type="ECO:0000256" key="1">
    <source>
        <dbReference type="ARBA" id="ARBA00007734"/>
    </source>
</evidence>
<evidence type="ECO:0000313" key="3">
    <source>
        <dbReference type="EMBL" id="CAG5083599.1"/>
    </source>
</evidence>
<dbReference type="InterPro" id="IPR000189">
    <property type="entry name" value="Transglyc_AS"/>
</dbReference>
<dbReference type="PANTHER" id="PTHR37423:SF2">
    <property type="entry name" value="MEMBRANE-BOUND LYTIC MUREIN TRANSGLYCOSYLASE C"/>
    <property type="match status" value="1"/>
</dbReference>
<dbReference type="SUPFAM" id="SSF53955">
    <property type="entry name" value="Lysozyme-like"/>
    <property type="match status" value="1"/>
</dbReference>
<protein>
    <submittedName>
        <fullName evidence="3">Murein lytic transglycosylase</fullName>
        <ecNumber evidence="3">3.2.1.-</ecNumber>
    </submittedName>
</protein>
<dbReference type="EMBL" id="CAJRAY010000032">
    <property type="protein sequence ID" value="CAG5083599.1"/>
    <property type="molecule type" value="Genomic_DNA"/>
</dbReference>
<dbReference type="RefSeq" id="WP_213484004.1">
    <property type="nucleotide sequence ID" value="NZ_CAJRAY010000032.1"/>
</dbReference>
<dbReference type="PROSITE" id="PS00922">
    <property type="entry name" value="TRANSGLYCOSYLASE"/>
    <property type="match status" value="1"/>
</dbReference>
<dbReference type="PANTHER" id="PTHR37423">
    <property type="entry name" value="SOLUBLE LYTIC MUREIN TRANSGLYCOSYLASE-RELATED"/>
    <property type="match status" value="1"/>
</dbReference>
<keyword evidence="3" id="KW-0326">Glycosidase</keyword>
<dbReference type="Proteomes" id="UP000681526">
    <property type="component" value="Unassembled WGS sequence"/>
</dbReference>
<evidence type="ECO:0000259" key="2">
    <source>
        <dbReference type="Pfam" id="PF01464"/>
    </source>
</evidence>
<dbReference type="Pfam" id="PF01464">
    <property type="entry name" value="SLT"/>
    <property type="match status" value="1"/>
</dbReference>
<dbReference type="EC" id="3.2.1.-" evidence="3"/>
<proteinExistence type="inferred from homology"/>
<comment type="similarity">
    <text evidence="1">Belongs to the transglycosylase Slt family.</text>
</comment>
<evidence type="ECO:0000313" key="4">
    <source>
        <dbReference type="Proteomes" id="UP000681526"/>
    </source>
</evidence>
<dbReference type="CDD" id="cd16896">
    <property type="entry name" value="LT_Slt70-like"/>
    <property type="match status" value="1"/>
</dbReference>